<reference evidence="1 2" key="1">
    <citation type="journal article" date="2019" name="G3 (Bethesda)">
        <title>Sequencing of a Wild Apple (Malus baccata) Genome Unravels the Differences Between Cultivated and Wild Apple Species Regarding Disease Resistance and Cold Tolerance.</title>
        <authorList>
            <person name="Chen X."/>
        </authorList>
    </citation>
    <scope>NUCLEOTIDE SEQUENCE [LARGE SCALE GENOMIC DNA]</scope>
    <source>
        <strain evidence="2">cv. Shandingzi</strain>
        <tissue evidence="1">Leaves</tissue>
    </source>
</reference>
<keyword evidence="2" id="KW-1185">Reference proteome</keyword>
<sequence>MTPTHASDEETNLFAMQLANAPALPILLKTALELDLLEIMTKARPGAFFSPADLAS</sequence>
<protein>
    <submittedName>
        <fullName evidence="1">Uncharacterized protein</fullName>
    </submittedName>
</protein>
<dbReference type="EMBL" id="VIEB01000098">
    <property type="protein sequence ID" value="TQE06744.1"/>
    <property type="molecule type" value="Genomic_DNA"/>
</dbReference>
<dbReference type="STRING" id="106549.A0A540N6R2"/>
<organism evidence="1 2">
    <name type="scientific">Malus baccata</name>
    <name type="common">Siberian crab apple</name>
    <name type="synonym">Pyrus baccata</name>
    <dbReference type="NCBI Taxonomy" id="106549"/>
    <lineage>
        <taxon>Eukaryota</taxon>
        <taxon>Viridiplantae</taxon>
        <taxon>Streptophyta</taxon>
        <taxon>Embryophyta</taxon>
        <taxon>Tracheophyta</taxon>
        <taxon>Spermatophyta</taxon>
        <taxon>Magnoliopsida</taxon>
        <taxon>eudicotyledons</taxon>
        <taxon>Gunneridae</taxon>
        <taxon>Pentapetalae</taxon>
        <taxon>rosids</taxon>
        <taxon>fabids</taxon>
        <taxon>Rosales</taxon>
        <taxon>Rosaceae</taxon>
        <taxon>Amygdaloideae</taxon>
        <taxon>Maleae</taxon>
        <taxon>Malus</taxon>
    </lineage>
</organism>
<dbReference type="SUPFAM" id="SSF46785">
    <property type="entry name" value="Winged helix' DNA-binding domain"/>
    <property type="match status" value="1"/>
</dbReference>
<comment type="caution">
    <text evidence="1">The sequence shown here is derived from an EMBL/GenBank/DDBJ whole genome shotgun (WGS) entry which is preliminary data.</text>
</comment>
<name>A0A540N6R2_MALBA</name>
<proteinExistence type="predicted"/>
<evidence type="ECO:0000313" key="1">
    <source>
        <dbReference type="EMBL" id="TQE06744.1"/>
    </source>
</evidence>
<dbReference type="InterPro" id="IPR036390">
    <property type="entry name" value="WH_DNA-bd_sf"/>
</dbReference>
<dbReference type="Gene3D" id="1.10.10.10">
    <property type="entry name" value="Winged helix-like DNA-binding domain superfamily/Winged helix DNA-binding domain"/>
    <property type="match status" value="1"/>
</dbReference>
<evidence type="ECO:0000313" key="2">
    <source>
        <dbReference type="Proteomes" id="UP000315295"/>
    </source>
</evidence>
<gene>
    <name evidence="1" type="ORF">C1H46_007613</name>
</gene>
<dbReference type="Proteomes" id="UP000315295">
    <property type="component" value="Unassembled WGS sequence"/>
</dbReference>
<dbReference type="AlphaFoldDB" id="A0A540N6R2"/>
<dbReference type="InterPro" id="IPR036388">
    <property type="entry name" value="WH-like_DNA-bd_sf"/>
</dbReference>
<accession>A0A540N6R2</accession>